<dbReference type="InterPro" id="IPR026898">
    <property type="entry name" value="PrsW"/>
</dbReference>
<proteinExistence type="predicted"/>
<keyword evidence="2" id="KW-0472">Membrane</keyword>
<keyword evidence="3" id="KW-0645">Protease</keyword>
<evidence type="ECO:0000256" key="1">
    <source>
        <dbReference type="SAM" id="MobiDB-lite"/>
    </source>
</evidence>
<protein>
    <submittedName>
        <fullName evidence="3">PrsW family intramembrane metalloprotease</fullName>
    </submittedName>
</protein>
<dbReference type="RefSeq" id="WP_344083770.1">
    <property type="nucleotide sequence ID" value="NZ_BAAALS010000019.1"/>
</dbReference>
<gene>
    <name evidence="3" type="ORF">GCM10009681_39000</name>
</gene>
<dbReference type="PANTHER" id="PTHR36844">
    <property type="entry name" value="PROTEASE PRSW"/>
    <property type="match status" value="1"/>
</dbReference>
<name>A0ABP4WZD2_9ACTN</name>
<dbReference type="EMBL" id="BAAALS010000019">
    <property type="protein sequence ID" value="GAA1764094.1"/>
    <property type="molecule type" value="Genomic_DNA"/>
</dbReference>
<organism evidence="3 4">
    <name type="scientific">Luedemannella helvata</name>
    <dbReference type="NCBI Taxonomy" id="349315"/>
    <lineage>
        <taxon>Bacteria</taxon>
        <taxon>Bacillati</taxon>
        <taxon>Actinomycetota</taxon>
        <taxon>Actinomycetes</taxon>
        <taxon>Micromonosporales</taxon>
        <taxon>Micromonosporaceae</taxon>
        <taxon>Luedemannella</taxon>
    </lineage>
</organism>
<feature type="transmembrane region" description="Helical" evidence="2">
    <location>
        <begin position="259"/>
        <end position="279"/>
    </location>
</feature>
<accession>A0ABP4WZD2</accession>
<keyword evidence="2" id="KW-1133">Transmembrane helix</keyword>
<feature type="compositionally biased region" description="Low complexity" evidence="1">
    <location>
        <begin position="17"/>
        <end position="30"/>
    </location>
</feature>
<feature type="compositionally biased region" description="Pro residues" evidence="1">
    <location>
        <begin position="1"/>
        <end position="16"/>
    </location>
</feature>
<feature type="transmembrane region" description="Helical" evidence="2">
    <location>
        <begin position="48"/>
        <end position="69"/>
    </location>
</feature>
<feature type="transmembrane region" description="Helical" evidence="2">
    <location>
        <begin position="224"/>
        <end position="247"/>
    </location>
</feature>
<feature type="transmembrane region" description="Helical" evidence="2">
    <location>
        <begin position="147"/>
        <end position="168"/>
    </location>
</feature>
<keyword evidence="4" id="KW-1185">Reference proteome</keyword>
<dbReference type="GO" id="GO:0008237">
    <property type="term" value="F:metallopeptidase activity"/>
    <property type="evidence" value="ECO:0007669"/>
    <property type="project" value="UniProtKB-KW"/>
</dbReference>
<evidence type="ECO:0000256" key="2">
    <source>
        <dbReference type="SAM" id="Phobius"/>
    </source>
</evidence>
<feature type="transmembrane region" description="Helical" evidence="2">
    <location>
        <begin position="110"/>
        <end position="135"/>
    </location>
</feature>
<dbReference type="PANTHER" id="PTHR36844:SF1">
    <property type="entry name" value="PROTEASE PRSW"/>
    <property type="match status" value="1"/>
</dbReference>
<comment type="caution">
    <text evidence="3">The sequence shown here is derived from an EMBL/GenBank/DDBJ whole genome shotgun (WGS) entry which is preliminary data.</text>
</comment>
<dbReference type="Pfam" id="PF13367">
    <property type="entry name" value="PrsW-protease"/>
    <property type="match status" value="1"/>
</dbReference>
<dbReference type="Proteomes" id="UP001500655">
    <property type="component" value="Unassembled WGS sequence"/>
</dbReference>
<reference evidence="4" key="1">
    <citation type="journal article" date="2019" name="Int. J. Syst. Evol. Microbiol.">
        <title>The Global Catalogue of Microorganisms (GCM) 10K type strain sequencing project: providing services to taxonomists for standard genome sequencing and annotation.</title>
        <authorList>
            <consortium name="The Broad Institute Genomics Platform"/>
            <consortium name="The Broad Institute Genome Sequencing Center for Infectious Disease"/>
            <person name="Wu L."/>
            <person name="Ma J."/>
        </authorList>
    </citation>
    <scope>NUCLEOTIDE SEQUENCE [LARGE SCALE GENOMIC DNA]</scope>
    <source>
        <strain evidence="4">JCM 13249</strain>
    </source>
</reference>
<evidence type="ECO:0000313" key="4">
    <source>
        <dbReference type="Proteomes" id="UP001500655"/>
    </source>
</evidence>
<keyword evidence="3" id="KW-0378">Hydrolase</keyword>
<feature type="transmembrane region" description="Helical" evidence="2">
    <location>
        <begin position="75"/>
        <end position="98"/>
    </location>
</feature>
<feature type="transmembrane region" description="Helical" evidence="2">
    <location>
        <begin position="291"/>
        <end position="312"/>
    </location>
</feature>
<feature type="transmembrane region" description="Helical" evidence="2">
    <location>
        <begin position="180"/>
        <end position="204"/>
    </location>
</feature>
<feature type="region of interest" description="Disordered" evidence="1">
    <location>
        <begin position="1"/>
        <end position="38"/>
    </location>
</feature>
<sequence>MSLPPDPAAQPAPPAAPQAVAVQAAGADPRPALPAPPRPRLLERRRGLWLGLFIAFIAICGVVLLGYVGNRIGPVALAVGVAAAMLPVPVLVSCFLWLDRYDPEPVQLLLLCFLWGAFVATGVALLVNTSAAWAFERWGVADELVGVLVAPVIEELMKAAFPIALLFLARRRFSGVTDGIVFCGLSATGFAMVENILYLGGYGYASGAAEGGVAGGALAVEAMFIGRVLFSGFGHPLFTAMVGIGLGIAARSADRRVRVLAPCVGLLLAMGLHAAWNLMATLAQDDAYYVLYGYFSVFMPIFLTVTGIVIWVRSWEGRLTERVLPAYAAAGWFSPPEVIALGTLGRRLSARAWARRVAGDAGAAAMRGYQFAATRLALVRDGLDRGLRRKPEEIEVALEEERALLSAIEAYRQVFTRRDPMTPPARWDGQRYHVVFPDGVPRPVDAPPLPVVPVPFLAQR</sequence>
<evidence type="ECO:0000313" key="3">
    <source>
        <dbReference type="EMBL" id="GAA1764094.1"/>
    </source>
</evidence>
<keyword evidence="2" id="KW-0812">Transmembrane</keyword>
<keyword evidence="3" id="KW-0482">Metalloprotease</keyword>